<protein>
    <submittedName>
        <fullName evidence="1">Uncharacterized protein</fullName>
    </submittedName>
</protein>
<name>A0A552Q937_9CHRO</name>
<proteinExistence type="predicted"/>
<organism evidence="1 2">
    <name type="scientific">Microcystis panniformis Mp_MB_F_20051200_S9</name>
    <dbReference type="NCBI Taxonomy" id="2486223"/>
    <lineage>
        <taxon>Bacteria</taxon>
        <taxon>Bacillati</taxon>
        <taxon>Cyanobacteriota</taxon>
        <taxon>Cyanophyceae</taxon>
        <taxon>Oscillatoriophycideae</taxon>
        <taxon>Chroococcales</taxon>
        <taxon>Microcystaceae</taxon>
        <taxon>Microcystis</taxon>
    </lineage>
</organism>
<dbReference type="AlphaFoldDB" id="A0A552Q937"/>
<sequence>MSLLSPLLIFLSLSTPRPEYLHNYFFKKKLFYFFVGYFILWKSRRGSSSICTKISKTQFKFSTAYNTKSSCTDN</sequence>
<evidence type="ECO:0000313" key="1">
    <source>
        <dbReference type="EMBL" id="TRV65728.1"/>
    </source>
</evidence>
<dbReference type="EMBL" id="SFAC01000037">
    <property type="protein sequence ID" value="TRV65728.1"/>
    <property type="molecule type" value="Genomic_DNA"/>
</dbReference>
<dbReference type="Proteomes" id="UP000317165">
    <property type="component" value="Unassembled WGS sequence"/>
</dbReference>
<reference evidence="1 2" key="1">
    <citation type="submission" date="2019-01" db="EMBL/GenBank/DDBJ databases">
        <title>Coherence of Microcystis species and biogeography revealed through population genomics.</title>
        <authorList>
            <person name="Perez-Carrascal O.M."/>
            <person name="Terrat Y."/>
            <person name="Giani A."/>
            <person name="Fortin N."/>
            <person name="Tromas N."/>
            <person name="Shapiro B.J."/>
        </authorList>
    </citation>
    <scope>NUCLEOTIDE SEQUENCE [LARGE SCALE GENOMIC DNA]</scope>
    <source>
        <strain evidence="1">Mp_MB_F_20051200_S9</strain>
    </source>
</reference>
<accession>A0A552Q937</accession>
<gene>
    <name evidence="1" type="ORF">EWV53_02975</name>
</gene>
<evidence type="ECO:0000313" key="2">
    <source>
        <dbReference type="Proteomes" id="UP000317165"/>
    </source>
</evidence>
<comment type="caution">
    <text evidence="1">The sequence shown here is derived from an EMBL/GenBank/DDBJ whole genome shotgun (WGS) entry which is preliminary data.</text>
</comment>